<name>A0A3N0Z1Y5_ANAGA</name>
<protein>
    <submittedName>
        <fullName evidence="2">Uncharacterized protein</fullName>
    </submittedName>
</protein>
<accession>A0A3N0Z1Y5</accession>
<evidence type="ECO:0000313" key="3">
    <source>
        <dbReference type="Proteomes" id="UP000281406"/>
    </source>
</evidence>
<proteinExistence type="predicted"/>
<dbReference type="EMBL" id="RJVU01018281">
    <property type="protein sequence ID" value="ROL51948.1"/>
    <property type="molecule type" value="Genomic_DNA"/>
</dbReference>
<feature type="compositionally biased region" description="Basic and acidic residues" evidence="1">
    <location>
        <begin position="20"/>
        <end position="36"/>
    </location>
</feature>
<reference evidence="2 3" key="1">
    <citation type="submission" date="2018-10" db="EMBL/GenBank/DDBJ databases">
        <title>Genome assembly for a Yunnan-Guizhou Plateau 3E fish, Anabarilius grahami (Regan), and its evolutionary and genetic applications.</title>
        <authorList>
            <person name="Jiang W."/>
        </authorList>
    </citation>
    <scope>NUCLEOTIDE SEQUENCE [LARGE SCALE GENOMIC DNA]</scope>
    <source>
        <strain evidence="2">AG-KIZ</strain>
        <tissue evidence="2">Muscle</tissue>
    </source>
</reference>
<organism evidence="2 3">
    <name type="scientific">Anabarilius grahami</name>
    <name type="common">Kanglang fish</name>
    <name type="synonym">Barilius grahami</name>
    <dbReference type="NCBI Taxonomy" id="495550"/>
    <lineage>
        <taxon>Eukaryota</taxon>
        <taxon>Metazoa</taxon>
        <taxon>Chordata</taxon>
        <taxon>Craniata</taxon>
        <taxon>Vertebrata</taxon>
        <taxon>Euteleostomi</taxon>
        <taxon>Actinopterygii</taxon>
        <taxon>Neopterygii</taxon>
        <taxon>Teleostei</taxon>
        <taxon>Ostariophysi</taxon>
        <taxon>Cypriniformes</taxon>
        <taxon>Xenocyprididae</taxon>
        <taxon>Xenocypridinae</taxon>
        <taxon>Xenocypridinae incertae sedis</taxon>
        <taxon>Anabarilius</taxon>
    </lineage>
</organism>
<feature type="region of interest" description="Disordered" evidence="1">
    <location>
        <begin position="20"/>
        <end position="92"/>
    </location>
</feature>
<dbReference type="Proteomes" id="UP000281406">
    <property type="component" value="Unassembled WGS sequence"/>
</dbReference>
<gene>
    <name evidence="2" type="ORF">DPX16_19467</name>
</gene>
<dbReference type="AlphaFoldDB" id="A0A3N0Z1Y5"/>
<feature type="compositionally biased region" description="Polar residues" evidence="1">
    <location>
        <begin position="66"/>
        <end position="91"/>
    </location>
</feature>
<evidence type="ECO:0000256" key="1">
    <source>
        <dbReference type="SAM" id="MobiDB-lite"/>
    </source>
</evidence>
<sequence length="118" mass="13653">MDACNLCYKQIQLQWQVGRCERDGSEDVEQQSHDESNSDSELEIGLSQDLEDDWKEEERGERKGMQRNTRGQKSAGNSSRQPLRTGSTLVSKASPHWVLVQMQMWKRERQSGRAARWA</sequence>
<evidence type="ECO:0000313" key="2">
    <source>
        <dbReference type="EMBL" id="ROL51948.1"/>
    </source>
</evidence>
<keyword evidence="3" id="KW-1185">Reference proteome</keyword>
<comment type="caution">
    <text evidence="2">The sequence shown here is derived from an EMBL/GenBank/DDBJ whole genome shotgun (WGS) entry which is preliminary data.</text>
</comment>